<dbReference type="EMBL" id="JAACNO010002206">
    <property type="protein sequence ID" value="KAF4135093.1"/>
    <property type="molecule type" value="Genomic_DNA"/>
</dbReference>
<name>A0A8S9U4D0_PHYIN</name>
<dbReference type="Proteomes" id="UP000704712">
    <property type="component" value="Unassembled WGS sequence"/>
</dbReference>
<feature type="region of interest" description="Disordered" evidence="1">
    <location>
        <begin position="68"/>
        <end position="101"/>
    </location>
</feature>
<comment type="caution">
    <text evidence="2">The sequence shown here is derived from an EMBL/GenBank/DDBJ whole genome shotgun (WGS) entry which is preliminary data.</text>
</comment>
<reference evidence="2" key="1">
    <citation type="submission" date="2020-03" db="EMBL/GenBank/DDBJ databases">
        <title>Hybrid Assembly of Korean Phytophthora infestans isolates.</title>
        <authorList>
            <person name="Prokchorchik M."/>
            <person name="Lee Y."/>
            <person name="Seo J."/>
            <person name="Cho J.-H."/>
            <person name="Park Y.-E."/>
            <person name="Jang D.-C."/>
            <person name="Im J.-S."/>
            <person name="Choi J.-G."/>
            <person name="Park H.-J."/>
            <person name="Lee G.-B."/>
            <person name="Lee Y.-G."/>
            <person name="Hong S.-Y."/>
            <person name="Cho K."/>
            <person name="Sohn K.H."/>
        </authorList>
    </citation>
    <scope>NUCLEOTIDE SEQUENCE</scope>
    <source>
        <strain evidence="2">KR_2_A2</strain>
    </source>
</reference>
<dbReference type="AlphaFoldDB" id="A0A8S9U4D0"/>
<accession>A0A8S9U4D0</accession>
<organism evidence="2 3">
    <name type="scientific">Phytophthora infestans</name>
    <name type="common">Potato late blight agent</name>
    <name type="synonym">Botrytis infestans</name>
    <dbReference type="NCBI Taxonomy" id="4787"/>
    <lineage>
        <taxon>Eukaryota</taxon>
        <taxon>Sar</taxon>
        <taxon>Stramenopiles</taxon>
        <taxon>Oomycota</taxon>
        <taxon>Peronosporomycetes</taxon>
        <taxon>Peronosporales</taxon>
        <taxon>Peronosporaceae</taxon>
        <taxon>Phytophthora</taxon>
    </lineage>
</organism>
<proteinExistence type="predicted"/>
<protein>
    <submittedName>
        <fullName evidence="2">Uncharacterized protein</fullName>
    </submittedName>
</protein>
<evidence type="ECO:0000256" key="1">
    <source>
        <dbReference type="SAM" id="MobiDB-lite"/>
    </source>
</evidence>
<evidence type="ECO:0000313" key="2">
    <source>
        <dbReference type="EMBL" id="KAF4135093.1"/>
    </source>
</evidence>
<feature type="region of interest" description="Disordered" evidence="1">
    <location>
        <begin position="172"/>
        <end position="204"/>
    </location>
</feature>
<evidence type="ECO:0000313" key="3">
    <source>
        <dbReference type="Proteomes" id="UP000704712"/>
    </source>
</evidence>
<sequence>MSAEQRRTEFSEGDDEELMFAFEEQGDEFSPRHSEGSHIFHSIDGVDFERPANPLAAILEKCEALGRNKREREEDDVQEPKAGYTLDKSVGTPGNRKRKTFDLPNAPARVIRPVAKRLKSNAIDRSITAPACLMNNLSLHMTRDETISELEQHEEKSDAPFRSASINIPDSFQPIHWPGDAAASRNSGRDRSQSCSSSSSSKSWASGFGFFCRRSLDVSSPLRVRFNDLMLHSSAGSYTGS</sequence>
<feature type="compositionally biased region" description="Low complexity" evidence="1">
    <location>
        <begin position="193"/>
        <end position="204"/>
    </location>
</feature>
<gene>
    <name evidence="2" type="ORF">GN958_ATG15763</name>
</gene>